<evidence type="ECO:0000313" key="2">
    <source>
        <dbReference type="EMBL" id="CAL4206037.1"/>
    </source>
</evidence>
<feature type="region of interest" description="Disordered" evidence="1">
    <location>
        <begin position="94"/>
        <end position="116"/>
    </location>
</feature>
<name>A0AAV2SIH4_MEGNR</name>
<feature type="compositionally biased region" description="Low complexity" evidence="1">
    <location>
        <begin position="94"/>
        <end position="103"/>
    </location>
</feature>
<dbReference type="EMBL" id="CAXKWB010081701">
    <property type="protein sequence ID" value="CAL4206037.1"/>
    <property type="molecule type" value="Genomic_DNA"/>
</dbReference>
<comment type="caution">
    <text evidence="2">The sequence shown here is derived from an EMBL/GenBank/DDBJ whole genome shotgun (WGS) entry which is preliminary data.</text>
</comment>
<proteinExistence type="predicted"/>
<evidence type="ECO:0000256" key="1">
    <source>
        <dbReference type="SAM" id="MobiDB-lite"/>
    </source>
</evidence>
<dbReference type="AlphaFoldDB" id="A0AAV2SIH4"/>
<dbReference type="Proteomes" id="UP001497623">
    <property type="component" value="Unassembled WGS sequence"/>
</dbReference>
<protein>
    <submittedName>
        <fullName evidence="2">Uncharacterized protein</fullName>
    </submittedName>
</protein>
<keyword evidence="3" id="KW-1185">Reference proteome</keyword>
<gene>
    <name evidence="2" type="ORF">MNOR_LOCUS37989</name>
</gene>
<sequence length="259" mass="27943">MMSVLAGTFLAQQCSQQLSATLHSILEPTLTNQSIPCSPDTLFSMQHTATSPLLQAIADATENAENYENVNASMKSHILTTLTASILLAVSVSSPSSSPTNLDDPTDSYNSASDIPDVPELDPASLRLPFTTGSYWLPSTRARTGDPRNLNGGLSFPSNFDIKDWSTVELSPAAIPSLWDMPWSPPVYGYIYNNSGIDAANVVSGDFGVGNRENGLVEWLVWAYRLIHKCLQDLGATRNPTFQMKTSELLMGRVAAAVS</sequence>
<reference evidence="2 3" key="1">
    <citation type="submission" date="2024-05" db="EMBL/GenBank/DDBJ databases">
        <authorList>
            <person name="Wallberg A."/>
        </authorList>
    </citation>
    <scope>NUCLEOTIDE SEQUENCE [LARGE SCALE GENOMIC DNA]</scope>
</reference>
<organism evidence="2 3">
    <name type="scientific">Meganyctiphanes norvegica</name>
    <name type="common">Northern krill</name>
    <name type="synonym">Thysanopoda norvegica</name>
    <dbReference type="NCBI Taxonomy" id="48144"/>
    <lineage>
        <taxon>Eukaryota</taxon>
        <taxon>Metazoa</taxon>
        <taxon>Ecdysozoa</taxon>
        <taxon>Arthropoda</taxon>
        <taxon>Crustacea</taxon>
        <taxon>Multicrustacea</taxon>
        <taxon>Malacostraca</taxon>
        <taxon>Eumalacostraca</taxon>
        <taxon>Eucarida</taxon>
        <taxon>Euphausiacea</taxon>
        <taxon>Euphausiidae</taxon>
        <taxon>Meganyctiphanes</taxon>
    </lineage>
</organism>
<accession>A0AAV2SIH4</accession>
<evidence type="ECO:0000313" key="3">
    <source>
        <dbReference type="Proteomes" id="UP001497623"/>
    </source>
</evidence>